<proteinExistence type="predicted"/>
<evidence type="ECO:0000313" key="1">
    <source>
        <dbReference type="EMBL" id="KAF3103142.1"/>
    </source>
</evidence>
<dbReference type="AlphaFoldDB" id="A0A7C8NEA6"/>
<sequence>MLTSEHLESVGPEVLDPQHRISTGMGFFLTILARFGLDGSNPPTMLCTTAKIIKIVDLRSCVHQSHRFKEGFGIDIWLPFIRNYMRAHIPWVLSRKRDGRTGWRCIDERFLHERGARLPPLLNDLLFYL</sequence>
<dbReference type="EMBL" id="WIQW01000019">
    <property type="protein sequence ID" value="KAF3103142.1"/>
    <property type="molecule type" value="Genomic_DNA"/>
</dbReference>
<evidence type="ECO:0000313" key="2">
    <source>
        <dbReference type="Proteomes" id="UP000475325"/>
    </source>
</evidence>
<gene>
    <name evidence="1" type="ORF">TWF102_003958</name>
</gene>
<dbReference type="Proteomes" id="UP000475325">
    <property type="component" value="Unassembled WGS sequence"/>
</dbReference>
<reference evidence="1 2" key="1">
    <citation type="submission" date="2019-06" db="EMBL/GenBank/DDBJ databases">
        <authorList>
            <person name="Palmer J.M."/>
        </authorList>
    </citation>
    <scope>NUCLEOTIDE SEQUENCE [LARGE SCALE GENOMIC DNA]</scope>
    <source>
        <strain evidence="1 2">TWF102</strain>
    </source>
</reference>
<organism evidence="1 2">
    <name type="scientific">Orbilia oligospora</name>
    <name type="common">Nematode-trapping fungus</name>
    <name type="synonym">Arthrobotrys oligospora</name>
    <dbReference type="NCBI Taxonomy" id="2813651"/>
    <lineage>
        <taxon>Eukaryota</taxon>
        <taxon>Fungi</taxon>
        <taxon>Dikarya</taxon>
        <taxon>Ascomycota</taxon>
        <taxon>Pezizomycotina</taxon>
        <taxon>Orbiliomycetes</taxon>
        <taxon>Orbiliales</taxon>
        <taxon>Orbiliaceae</taxon>
        <taxon>Orbilia</taxon>
    </lineage>
</organism>
<comment type="caution">
    <text evidence="1">The sequence shown here is derived from an EMBL/GenBank/DDBJ whole genome shotgun (WGS) entry which is preliminary data.</text>
</comment>
<protein>
    <submittedName>
        <fullName evidence="1">Uncharacterized protein</fullName>
    </submittedName>
</protein>
<accession>A0A7C8NEA6</accession>
<name>A0A7C8NEA6_ORBOL</name>